<organism evidence="1 2">
    <name type="scientific">Plasmodium ovale wallikeri</name>
    <dbReference type="NCBI Taxonomy" id="864142"/>
    <lineage>
        <taxon>Eukaryota</taxon>
        <taxon>Sar</taxon>
        <taxon>Alveolata</taxon>
        <taxon>Apicomplexa</taxon>
        <taxon>Aconoidasida</taxon>
        <taxon>Haemosporida</taxon>
        <taxon>Plasmodiidae</taxon>
        <taxon>Plasmodium</taxon>
        <taxon>Plasmodium (Plasmodium)</taxon>
    </lineage>
</organism>
<gene>
    <name evidence="1" type="ORF">POVWA2_083370</name>
</gene>
<dbReference type="Proteomes" id="UP000078550">
    <property type="component" value="Unassembled WGS sequence"/>
</dbReference>
<name>A0A1A9APW0_PLAOA</name>
<proteinExistence type="predicted"/>
<reference evidence="2" key="1">
    <citation type="submission" date="2016-05" db="EMBL/GenBank/DDBJ databases">
        <authorList>
            <person name="Naeem Raeece"/>
        </authorList>
    </citation>
    <scope>NUCLEOTIDE SEQUENCE [LARGE SCALE GENOMIC DNA]</scope>
</reference>
<dbReference type="AlphaFoldDB" id="A0A1A9APW0"/>
<protein>
    <submittedName>
        <fullName evidence="1">PIR Superfamily Protein</fullName>
    </submittedName>
</protein>
<evidence type="ECO:0000313" key="1">
    <source>
        <dbReference type="EMBL" id="SBT58135.1"/>
    </source>
</evidence>
<dbReference type="EMBL" id="FLRE01002202">
    <property type="protein sequence ID" value="SBT58135.1"/>
    <property type="molecule type" value="Genomic_DNA"/>
</dbReference>
<evidence type="ECO:0000313" key="2">
    <source>
        <dbReference type="Proteomes" id="UP000078550"/>
    </source>
</evidence>
<accession>A0A1A9APW0</accession>
<sequence length="89" mass="10659">MLEYRIQDKLSVPCQFYKLNWNEHQKHKSIYAFILIYYSNIDAFNENKNIECKYMHYIGKCLKESRLIPYLGYCEHCCNKHGDADVSAI</sequence>